<organism evidence="2 3">
    <name type="scientific">Phytomonospora endophytica</name>
    <dbReference type="NCBI Taxonomy" id="714109"/>
    <lineage>
        <taxon>Bacteria</taxon>
        <taxon>Bacillati</taxon>
        <taxon>Actinomycetota</taxon>
        <taxon>Actinomycetes</taxon>
        <taxon>Micromonosporales</taxon>
        <taxon>Micromonosporaceae</taxon>
        <taxon>Phytomonospora</taxon>
    </lineage>
</organism>
<dbReference type="PANTHER" id="PTHR37017:SF11">
    <property type="entry name" value="ESTERASE_LIPASE_THIOESTERASE DOMAIN-CONTAINING PROTEIN"/>
    <property type="match status" value="1"/>
</dbReference>
<dbReference type="PANTHER" id="PTHR37017">
    <property type="entry name" value="AB HYDROLASE-1 DOMAIN-CONTAINING PROTEIN-RELATED"/>
    <property type="match status" value="1"/>
</dbReference>
<dbReference type="InterPro" id="IPR000073">
    <property type="entry name" value="AB_hydrolase_1"/>
</dbReference>
<sequence>MSTYILVPGAWLGEWAWRETAEALRARGHEVHPLSLTGLAERAVEDGSGIDLETHIADVIGFIEERDLRDVVLVGHSYSGIVVGAVAHRIGDRLSDVVYVDSAPFGDGQGMLDLMPPEGADEMRALVAAGNGWGFPMPGRDALGEASSILGLTDEHFKLFGELATPHPFGTYEQRLSLRGEPAGSPRPVLIACEDFRMMLDAGNPWLTALIDPSWLRLDIATGHWPMLSEPVALAELLDRVAADR</sequence>
<dbReference type="Pfam" id="PF12697">
    <property type="entry name" value="Abhydrolase_6"/>
    <property type="match status" value="1"/>
</dbReference>
<accession>A0A841FBC6</accession>
<reference evidence="2 3" key="1">
    <citation type="submission" date="2020-08" db="EMBL/GenBank/DDBJ databases">
        <title>Genomic Encyclopedia of Type Strains, Phase IV (KMG-IV): sequencing the most valuable type-strain genomes for metagenomic binning, comparative biology and taxonomic classification.</title>
        <authorList>
            <person name="Goeker M."/>
        </authorList>
    </citation>
    <scope>NUCLEOTIDE SEQUENCE [LARGE SCALE GENOMIC DNA]</scope>
    <source>
        <strain evidence="2 3">YIM 65646</strain>
    </source>
</reference>
<dbReference type="GO" id="GO:0003824">
    <property type="term" value="F:catalytic activity"/>
    <property type="evidence" value="ECO:0007669"/>
    <property type="project" value="UniProtKB-ARBA"/>
</dbReference>
<dbReference type="RefSeq" id="WP_184786459.1">
    <property type="nucleotide sequence ID" value="NZ_BONT01000014.1"/>
</dbReference>
<dbReference type="AlphaFoldDB" id="A0A841FBC6"/>
<evidence type="ECO:0000313" key="2">
    <source>
        <dbReference type="EMBL" id="MBB6033556.1"/>
    </source>
</evidence>
<feature type="domain" description="AB hydrolase-1" evidence="1">
    <location>
        <begin position="5"/>
        <end position="236"/>
    </location>
</feature>
<dbReference type="SUPFAM" id="SSF53474">
    <property type="entry name" value="alpha/beta-Hydrolases"/>
    <property type="match status" value="1"/>
</dbReference>
<evidence type="ECO:0000259" key="1">
    <source>
        <dbReference type="Pfam" id="PF12697"/>
    </source>
</evidence>
<protein>
    <submittedName>
        <fullName evidence="2">Pimeloyl-ACP methyl ester carboxylesterase</fullName>
    </submittedName>
</protein>
<dbReference type="InterPro" id="IPR029058">
    <property type="entry name" value="AB_hydrolase_fold"/>
</dbReference>
<dbReference type="EMBL" id="JACHGT010000003">
    <property type="protein sequence ID" value="MBB6033556.1"/>
    <property type="molecule type" value="Genomic_DNA"/>
</dbReference>
<gene>
    <name evidence="2" type="ORF">HNR73_001406</name>
</gene>
<dbReference type="InterPro" id="IPR052897">
    <property type="entry name" value="Sec-Metab_Biosynth_Hydrolase"/>
</dbReference>
<name>A0A841FBC6_9ACTN</name>
<dbReference type="Gene3D" id="3.40.50.1820">
    <property type="entry name" value="alpha/beta hydrolase"/>
    <property type="match status" value="1"/>
</dbReference>
<keyword evidence="3" id="KW-1185">Reference proteome</keyword>
<evidence type="ECO:0000313" key="3">
    <source>
        <dbReference type="Proteomes" id="UP000548476"/>
    </source>
</evidence>
<dbReference type="Proteomes" id="UP000548476">
    <property type="component" value="Unassembled WGS sequence"/>
</dbReference>
<proteinExistence type="predicted"/>
<comment type="caution">
    <text evidence="2">The sequence shown here is derived from an EMBL/GenBank/DDBJ whole genome shotgun (WGS) entry which is preliminary data.</text>
</comment>